<dbReference type="InterPro" id="IPR035892">
    <property type="entry name" value="C2_domain_sf"/>
</dbReference>
<dbReference type="InterPro" id="IPR013583">
    <property type="entry name" value="MCTP_C"/>
</dbReference>
<dbReference type="AlphaFoldDB" id="A0AAN8VX39"/>
<feature type="transmembrane region" description="Helical" evidence="7">
    <location>
        <begin position="522"/>
        <end position="541"/>
    </location>
</feature>
<organism evidence="9 10">
    <name type="scientific">Dillenia turbinata</name>
    <dbReference type="NCBI Taxonomy" id="194707"/>
    <lineage>
        <taxon>Eukaryota</taxon>
        <taxon>Viridiplantae</taxon>
        <taxon>Streptophyta</taxon>
        <taxon>Embryophyta</taxon>
        <taxon>Tracheophyta</taxon>
        <taxon>Spermatophyta</taxon>
        <taxon>Magnoliopsida</taxon>
        <taxon>eudicotyledons</taxon>
        <taxon>Gunneridae</taxon>
        <taxon>Pentapetalae</taxon>
        <taxon>Dilleniales</taxon>
        <taxon>Dilleniaceae</taxon>
        <taxon>Dillenia</taxon>
    </lineage>
</organism>
<dbReference type="InterPro" id="IPR000008">
    <property type="entry name" value="C2_dom"/>
</dbReference>
<accession>A0AAN8VX39</accession>
<protein>
    <submittedName>
        <fullName evidence="9">Phosphoribosyltransferase C-terminal</fullName>
    </submittedName>
</protein>
<evidence type="ECO:0000259" key="8">
    <source>
        <dbReference type="PROSITE" id="PS50004"/>
    </source>
</evidence>
<keyword evidence="2 7" id="KW-0812">Transmembrane</keyword>
<dbReference type="Gene3D" id="2.60.40.150">
    <property type="entry name" value="C2 domain"/>
    <property type="match status" value="1"/>
</dbReference>
<keyword evidence="9" id="KW-0328">Glycosyltransferase</keyword>
<dbReference type="PROSITE" id="PS50004">
    <property type="entry name" value="C2"/>
    <property type="match status" value="1"/>
</dbReference>
<dbReference type="Pfam" id="PF00168">
    <property type="entry name" value="C2"/>
    <property type="match status" value="1"/>
</dbReference>
<dbReference type="PANTHER" id="PTHR31425">
    <property type="entry name" value="PHOSPHORIBOSYLANTHRANILATE TRANSFERASE ISOFORM 1"/>
    <property type="match status" value="1"/>
</dbReference>
<evidence type="ECO:0000256" key="1">
    <source>
        <dbReference type="ARBA" id="ARBA00004141"/>
    </source>
</evidence>
<dbReference type="Pfam" id="PF08372">
    <property type="entry name" value="PRT_C"/>
    <property type="match status" value="1"/>
</dbReference>
<proteinExistence type="predicted"/>
<dbReference type="GO" id="GO:0016020">
    <property type="term" value="C:membrane"/>
    <property type="evidence" value="ECO:0007669"/>
    <property type="project" value="UniProtKB-SubCell"/>
</dbReference>
<reference evidence="9 10" key="1">
    <citation type="submission" date="2023-12" db="EMBL/GenBank/DDBJ databases">
        <title>A high-quality genome assembly for Dillenia turbinata (Dilleniales).</title>
        <authorList>
            <person name="Chanderbali A."/>
        </authorList>
    </citation>
    <scope>NUCLEOTIDE SEQUENCE [LARGE SCALE GENOMIC DNA]</scope>
    <source>
        <strain evidence="9">LSX21</strain>
        <tissue evidence="9">Leaf</tissue>
    </source>
</reference>
<keyword evidence="10" id="KW-1185">Reference proteome</keyword>
<keyword evidence="5 7" id="KW-0472">Membrane</keyword>
<sequence length="685" mass="77546">MFWPMSSLETTEELLKNCIQSSMVEIFVKEKEKDEFLGSGWRDKKGEKVKAGEIMVSIWFGTQADEAFAEAWHSKAANVHFELVFVRSNQKSISHRSFAQDLVAGDKGSSTSMLRFPEFFAKAQVLRTRISPAAANRSLCNPFWNESLMFVVAEPFEDYLLITVEDRVAPGREEVVGRVLFPVSAIERRLDDKQVVSRWWNLDGGFGSSSDSKNVARFGSRIHIRASLDGGYHVLDEATMYSSDLRPTAKTALESSHWSVRWVFWCYDLMPMKIKEGKVASLMPIVLLNVDKSGCEQELLLIACHPSGMSSTLGKCLILALLSPLECSTIAALTSLQQWQVVAGAVILGLGRLSTLEAGKVYTHSYPLLMLHTSGIKKWVSHLAVRFFITDGSFAFITQMHYVNPLSVNQLDCLRYQALHVVAARLQSSGATIGPIATVGIWRYRSRHATLPTWTLDSLMQKVFTRMNWMRNLIHSRQAECKRWIRMRYDRLRECSWEDSDGGGGHGNTRERFQALLSWRGILRATFLFMTLCLFAAGRFYLVPTKVVVGLWGLCAMGIPRFKAILLKSPTGGTQAETPTTNKNQHFWLAGLRNIPNRYDIHGKKKNREEEALEGPHEERERERRGLSQPTVSFSFLLCYHCHLGESDDIKNSARPGSENCGRGRFERPKLYNLEQPETKLVQKT</sequence>
<dbReference type="InterPro" id="IPR047258">
    <property type="entry name" value="C2C_MCTP_PRT_plant"/>
</dbReference>
<evidence type="ECO:0000256" key="7">
    <source>
        <dbReference type="SAM" id="Phobius"/>
    </source>
</evidence>
<feature type="domain" description="C2" evidence="8">
    <location>
        <begin position="50"/>
        <end position="200"/>
    </location>
</feature>
<evidence type="ECO:0000256" key="6">
    <source>
        <dbReference type="SAM" id="MobiDB-lite"/>
    </source>
</evidence>
<dbReference type="InterPro" id="IPR047259">
    <property type="entry name" value="QUIRKY-like"/>
</dbReference>
<comment type="subcellular location">
    <subcellularLocation>
        <location evidence="1">Membrane</location>
        <topology evidence="1">Multi-pass membrane protein</topology>
    </subcellularLocation>
</comment>
<evidence type="ECO:0000256" key="4">
    <source>
        <dbReference type="ARBA" id="ARBA00022989"/>
    </source>
</evidence>
<feature type="region of interest" description="Disordered" evidence="6">
    <location>
        <begin position="603"/>
        <end position="627"/>
    </location>
</feature>
<dbReference type="CDD" id="cd04019">
    <property type="entry name" value="C2C_MCTP_PRT_plant"/>
    <property type="match status" value="1"/>
</dbReference>
<dbReference type="GO" id="GO:0016757">
    <property type="term" value="F:glycosyltransferase activity"/>
    <property type="evidence" value="ECO:0007669"/>
    <property type="project" value="UniProtKB-KW"/>
</dbReference>
<keyword evidence="3" id="KW-0677">Repeat</keyword>
<dbReference type="Proteomes" id="UP001370490">
    <property type="component" value="Unassembled WGS sequence"/>
</dbReference>
<dbReference type="SUPFAM" id="SSF49562">
    <property type="entry name" value="C2 domain (Calcium/lipid-binding domain, CaLB)"/>
    <property type="match status" value="1"/>
</dbReference>
<evidence type="ECO:0000256" key="3">
    <source>
        <dbReference type="ARBA" id="ARBA00022737"/>
    </source>
</evidence>
<name>A0AAN8VX39_9MAGN</name>
<evidence type="ECO:0000256" key="2">
    <source>
        <dbReference type="ARBA" id="ARBA00022692"/>
    </source>
</evidence>
<keyword evidence="9" id="KW-0808">Transferase</keyword>
<comment type="caution">
    <text evidence="9">The sequence shown here is derived from an EMBL/GenBank/DDBJ whole genome shotgun (WGS) entry which is preliminary data.</text>
</comment>
<feature type="compositionally biased region" description="Basic and acidic residues" evidence="6">
    <location>
        <begin position="603"/>
        <end position="626"/>
    </location>
</feature>
<evidence type="ECO:0000256" key="5">
    <source>
        <dbReference type="ARBA" id="ARBA00023136"/>
    </source>
</evidence>
<dbReference type="EMBL" id="JBAMMX010000006">
    <property type="protein sequence ID" value="KAK6937701.1"/>
    <property type="molecule type" value="Genomic_DNA"/>
</dbReference>
<gene>
    <name evidence="9" type="ORF">RJ641_031209</name>
</gene>
<keyword evidence="4 7" id="KW-1133">Transmembrane helix</keyword>
<dbReference type="PANTHER" id="PTHR31425:SF48">
    <property type="entry name" value="MULTIPLE C2 DOMAIN AND TRANSMEMBRANE REGION PROTEIN 10"/>
    <property type="match status" value="1"/>
</dbReference>
<evidence type="ECO:0000313" key="9">
    <source>
        <dbReference type="EMBL" id="KAK6937701.1"/>
    </source>
</evidence>
<dbReference type="SMART" id="SM00239">
    <property type="entry name" value="C2"/>
    <property type="match status" value="1"/>
</dbReference>
<evidence type="ECO:0000313" key="10">
    <source>
        <dbReference type="Proteomes" id="UP001370490"/>
    </source>
</evidence>